<protein>
    <recommendedName>
        <fullName evidence="3">DUF1641 domain-containing protein</fullName>
    </recommendedName>
</protein>
<proteinExistence type="predicted"/>
<dbReference type="RefSeq" id="WP_188681453.1">
    <property type="nucleotide sequence ID" value="NZ_BMNY01000002.1"/>
</dbReference>
<dbReference type="EMBL" id="BMNY01000002">
    <property type="protein sequence ID" value="GGM76472.1"/>
    <property type="molecule type" value="Genomic_DNA"/>
</dbReference>
<evidence type="ECO:0008006" key="3">
    <source>
        <dbReference type="Google" id="ProtNLM"/>
    </source>
</evidence>
<keyword evidence="2" id="KW-1185">Reference proteome</keyword>
<reference evidence="1" key="1">
    <citation type="journal article" date="2014" name="Int. J. Syst. Evol. Microbiol.">
        <title>Complete genome sequence of Corynebacterium casei LMG S-19264T (=DSM 44701T), isolated from a smear-ripened cheese.</title>
        <authorList>
            <consortium name="US DOE Joint Genome Institute (JGI-PGF)"/>
            <person name="Walter F."/>
            <person name="Albersmeier A."/>
            <person name="Kalinowski J."/>
            <person name="Ruckert C."/>
        </authorList>
    </citation>
    <scope>NUCLEOTIDE SEQUENCE</scope>
    <source>
        <strain evidence="1">JCM 13583</strain>
    </source>
</reference>
<reference evidence="1" key="2">
    <citation type="submission" date="2022-09" db="EMBL/GenBank/DDBJ databases">
        <authorList>
            <person name="Sun Q."/>
            <person name="Ohkuma M."/>
        </authorList>
    </citation>
    <scope>NUCLEOTIDE SEQUENCE</scope>
    <source>
        <strain evidence="1">JCM 13583</strain>
    </source>
</reference>
<dbReference type="Proteomes" id="UP000632195">
    <property type="component" value="Unassembled WGS sequence"/>
</dbReference>
<comment type="caution">
    <text evidence="1">The sequence shown here is derived from an EMBL/GenBank/DDBJ whole genome shotgun (WGS) entry which is preliminary data.</text>
</comment>
<organism evidence="1 2">
    <name type="scientific">Thermogymnomonas acidicola</name>
    <dbReference type="NCBI Taxonomy" id="399579"/>
    <lineage>
        <taxon>Archaea</taxon>
        <taxon>Methanobacteriati</taxon>
        <taxon>Thermoplasmatota</taxon>
        <taxon>Thermoplasmata</taxon>
        <taxon>Thermoplasmatales</taxon>
        <taxon>Thermogymnomonas</taxon>
    </lineage>
</organism>
<dbReference type="AlphaFoldDB" id="A0AA37BSG1"/>
<evidence type="ECO:0000313" key="2">
    <source>
        <dbReference type="Proteomes" id="UP000632195"/>
    </source>
</evidence>
<accession>A0AA37BSG1</accession>
<evidence type="ECO:0000313" key="1">
    <source>
        <dbReference type="EMBL" id="GGM76472.1"/>
    </source>
</evidence>
<sequence>MNGEEEERVERILEKLSEIEPAINTVKKLQQSGLLAVLDAIAEQSDNIFNYASTMGILDAASAMARIAPLVSDIMGNVDVEALEGKLRSVPWKTLFSALLALLDFIATDLPKIRAPQGKVTTLQILSEMRSPGMEYFLRIAESLSTKVMKEMGEKDSK</sequence>
<gene>
    <name evidence="1" type="ORF">GCM10007108_13120</name>
</gene>
<name>A0AA37BSG1_9ARCH</name>